<dbReference type="EC" id="3.1.-.-" evidence="7"/>
<evidence type="ECO:0000256" key="1">
    <source>
        <dbReference type="ARBA" id="ARBA00010875"/>
    </source>
</evidence>
<dbReference type="GO" id="GO:0004521">
    <property type="term" value="F:RNA endonuclease activity"/>
    <property type="evidence" value="ECO:0007669"/>
    <property type="project" value="UniProtKB-UniRule"/>
</dbReference>
<organism evidence="8 9">
    <name type="scientific">Propylenella binzhouense</name>
    <dbReference type="NCBI Taxonomy" id="2555902"/>
    <lineage>
        <taxon>Bacteria</taxon>
        <taxon>Pseudomonadati</taxon>
        <taxon>Pseudomonadota</taxon>
        <taxon>Alphaproteobacteria</taxon>
        <taxon>Hyphomicrobiales</taxon>
        <taxon>Propylenellaceae</taxon>
        <taxon>Propylenella</taxon>
    </lineage>
</organism>
<feature type="binding site" evidence="7">
    <location>
        <position position="126"/>
    </location>
    <ligand>
        <name>Zn(2+)</name>
        <dbReference type="ChEBI" id="CHEBI:29105"/>
        <note>catalytic</note>
    </ligand>
</feature>
<dbReference type="NCBIfam" id="TIGR00043">
    <property type="entry name" value="rRNA maturation RNase YbeY"/>
    <property type="match status" value="1"/>
</dbReference>
<dbReference type="Proteomes" id="UP000773614">
    <property type="component" value="Unassembled WGS sequence"/>
</dbReference>
<evidence type="ECO:0000313" key="8">
    <source>
        <dbReference type="EMBL" id="MYZ47428.1"/>
    </source>
</evidence>
<dbReference type="GO" id="GO:0004222">
    <property type="term" value="F:metalloendopeptidase activity"/>
    <property type="evidence" value="ECO:0007669"/>
    <property type="project" value="InterPro"/>
</dbReference>
<dbReference type="PANTHER" id="PTHR46986:SF1">
    <property type="entry name" value="ENDORIBONUCLEASE YBEY, CHLOROPLASTIC"/>
    <property type="match status" value="1"/>
</dbReference>
<keyword evidence="7" id="KW-0690">Ribosome biogenesis</keyword>
<dbReference type="EMBL" id="SPKJ01000014">
    <property type="protein sequence ID" value="MYZ47428.1"/>
    <property type="molecule type" value="Genomic_DNA"/>
</dbReference>
<dbReference type="HAMAP" id="MF_00009">
    <property type="entry name" value="Endoribonucl_YbeY"/>
    <property type="match status" value="1"/>
</dbReference>
<comment type="subcellular location">
    <subcellularLocation>
        <location evidence="7">Cytoplasm</location>
    </subcellularLocation>
</comment>
<name>A0A964T2W0_9HYPH</name>
<gene>
    <name evidence="7 8" type="primary">ybeY</name>
    <name evidence="8" type="ORF">E4O86_06850</name>
</gene>
<evidence type="ECO:0000256" key="7">
    <source>
        <dbReference type="HAMAP-Rule" id="MF_00009"/>
    </source>
</evidence>
<keyword evidence="7" id="KW-0698">rRNA processing</keyword>
<dbReference type="PROSITE" id="PS01306">
    <property type="entry name" value="UPF0054"/>
    <property type="match status" value="1"/>
</dbReference>
<dbReference type="PANTHER" id="PTHR46986">
    <property type="entry name" value="ENDORIBONUCLEASE YBEY, CHLOROPLASTIC"/>
    <property type="match status" value="1"/>
</dbReference>
<dbReference type="Pfam" id="PF02130">
    <property type="entry name" value="YbeY"/>
    <property type="match status" value="1"/>
</dbReference>
<dbReference type="InterPro" id="IPR023091">
    <property type="entry name" value="MetalPrtase_cat_dom_sf_prd"/>
</dbReference>
<comment type="caution">
    <text evidence="8">The sequence shown here is derived from an EMBL/GenBank/DDBJ whole genome shotgun (WGS) entry which is preliminary data.</text>
</comment>
<dbReference type="GO" id="GO:0008270">
    <property type="term" value="F:zinc ion binding"/>
    <property type="evidence" value="ECO:0007669"/>
    <property type="project" value="UniProtKB-UniRule"/>
</dbReference>
<dbReference type="GO" id="GO:0005737">
    <property type="term" value="C:cytoplasm"/>
    <property type="evidence" value="ECO:0007669"/>
    <property type="project" value="UniProtKB-SubCell"/>
</dbReference>
<keyword evidence="7" id="KW-0963">Cytoplasm</keyword>
<dbReference type="SUPFAM" id="SSF55486">
    <property type="entry name" value="Metalloproteases ('zincins'), catalytic domain"/>
    <property type="match status" value="1"/>
</dbReference>
<evidence type="ECO:0000256" key="3">
    <source>
        <dbReference type="ARBA" id="ARBA00022723"/>
    </source>
</evidence>
<dbReference type="GO" id="GO:0006364">
    <property type="term" value="P:rRNA processing"/>
    <property type="evidence" value="ECO:0007669"/>
    <property type="project" value="UniProtKB-UniRule"/>
</dbReference>
<evidence type="ECO:0000256" key="2">
    <source>
        <dbReference type="ARBA" id="ARBA00022722"/>
    </source>
</evidence>
<dbReference type="RefSeq" id="WP_161139775.1">
    <property type="nucleotide sequence ID" value="NZ_SPKJ01000014.1"/>
</dbReference>
<evidence type="ECO:0000256" key="6">
    <source>
        <dbReference type="ARBA" id="ARBA00022833"/>
    </source>
</evidence>
<keyword evidence="4 7" id="KW-0255">Endonuclease</keyword>
<keyword evidence="9" id="KW-1185">Reference proteome</keyword>
<evidence type="ECO:0000256" key="5">
    <source>
        <dbReference type="ARBA" id="ARBA00022801"/>
    </source>
</evidence>
<dbReference type="InterPro" id="IPR020549">
    <property type="entry name" value="YbeY_CS"/>
</dbReference>
<feature type="binding site" evidence="7">
    <location>
        <position position="132"/>
    </location>
    <ligand>
        <name>Zn(2+)</name>
        <dbReference type="ChEBI" id="CHEBI:29105"/>
        <note>catalytic</note>
    </ligand>
</feature>
<evidence type="ECO:0000256" key="4">
    <source>
        <dbReference type="ARBA" id="ARBA00022759"/>
    </source>
</evidence>
<protein>
    <recommendedName>
        <fullName evidence="7">Endoribonuclease YbeY</fullName>
        <ecNumber evidence="7">3.1.-.-</ecNumber>
    </recommendedName>
</protein>
<reference evidence="8" key="1">
    <citation type="submission" date="2019-03" db="EMBL/GenBank/DDBJ databases">
        <title>Afifella sp. nov., isolated from activated sludge.</title>
        <authorList>
            <person name="Li Q."/>
            <person name="Liu Y."/>
        </authorList>
    </citation>
    <scope>NUCLEOTIDE SEQUENCE</scope>
    <source>
        <strain evidence="8">L72</strain>
    </source>
</reference>
<sequence length="166" mass="17748">MTAEAPRDRPAAALDIAVEAGDWPPAERLERIAESAVATALAEAGDPVSDGAEISLLFTDDAAIRELNARWRGKDRPTNVLSFPQAHGPLLGDIVLAAETVASEAGLAGRPLDHHIAHLIVHGTLHLLGYDHEEDDEAERMEALERQALSRMGIPDPYLASPIGND</sequence>
<keyword evidence="2 7" id="KW-0540">Nuclease</keyword>
<proteinExistence type="inferred from homology"/>
<keyword evidence="5 7" id="KW-0378">Hydrolase</keyword>
<keyword evidence="6 7" id="KW-0862">Zinc</keyword>
<dbReference type="Gene3D" id="3.40.390.30">
    <property type="entry name" value="Metalloproteases ('zincins'), catalytic domain"/>
    <property type="match status" value="1"/>
</dbReference>
<dbReference type="OrthoDB" id="9807740at2"/>
<comment type="similarity">
    <text evidence="1 7">Belongs to the endoribonuclease YbeY family.</text>
</comment>
<comment type="cofactor">
    <cofactor evidence="7">
        <name>Zn(2+)</name>
        <dbReference type="ChEBI" id="CHEBI:29105"/>
    </cofactor>
    <text evidence="7">Binds 1 zinc ion.</text>
</comment>
<keyword evidence="3 7" id="KW-0479">Metal-binding</keyword>
<comment type="function">
    <text evidence="7">Single strand-specific metallo-endoribonuclease involved in late-stage 70S ribosome quality control and in maturation of the 3' terminus of the 16S rRNA.</text>
</comment>
<evidence type="ECO:0000313" key="9">
    <source>
        <dbReference type="Proteomes" id="UP000773614"/>
    </source>
</evidence>
<dbReference type="AlphaFoldDB" id="A0A964T2W0"/>
<dbReference type="InterPro" id="IPR002036">
    <property type="entry name" value="YbeY"/>
</dbReference>
<feature type="binding site" evidence="7">
    <location>
        <position position="122"/>
    </location>
    <ligand>
        <name>Zn(2+)</name>
        <dbReference type="ChEBI" id="CHEBI:29105"/>
        <note>catalytic</note>
    </ligand>
</feature>
<accession>A0A964T2W0</accession>